<dbReference type="InterPro" id="IPR032675">
    <property type="entry name" value="LRR_dom_sf"/>
</dbReference>
<sequence length="501" mass="56945">MPSTLVRVLFQNCQKLETVDLPKNLVDFQTSGAGMVSPYDFSNFQSVIFLKDLRLSSTTINVQVLNFLPELLEILIIDACTFINQPKHLTFVDQGKDETEFSLGKQMRVLRITKSVKLFRDSFILSGWNLSGCRKIEEICLSGDILFNPEAFTCHSGLKCLSVSLVPTYTSLNYISKCKHLDMLCLTSTGKQQKTFFDLLMLGPRILTLEAFCVESALTINIEGAFPVSRIEHLTLVKCVGLKALNCKLMVCLRSLRIEKSVLPQDLSFIGSDHSSLQNLTLSKCEGLESLNGLNRSVKELHIHGCFNLRDIDVILGKGFFELTNLTFISNTNVREIKFSNAVNEFRLKQVVLCNIRNLSRLSDFTICNQLVDLNLKKCVSVCNLNFLSGCVRLRNLIIDNCYQIFDLSPLEALENNLISLSANWCRNIVDARPLLSCQKLRWISLRGLTSMLDFTCLVRMTCILDRLDLKYNYHIPEAQFDILKDSNKFMKLLYLEEDQM</sequence>
<accession>A0A7S3LIV7</accession>
<proteinExistence type="predicted"/>
<dbReference type="EMBL" id="HBIN01003132">
    <property type="protein sequence ID" value="CAE0431806.1"/>
    <property type="molecule type" value="Transcribed_RNA"/>
</dbReference>
<reference evidence="1" key="1">
    <citation type="submission" date="2021-01" db="EMBL/GenBank/DDBJ databases">
        <authorList>
            <person name="Corre E."/>
            <person name="Pelletier E."/>
            <person name="Niang G."/>
            <person name="Scheremetjew M."/>
            <person name="Finn R."/>
            <person name="Kale V."/>
            <person name="Holt S."/>
            <person name="Cochrane G."/>
            <person name="Meng A."/>
            <person name="Brown T."/>
            <person name="Cohen L."/>
        </authorList>
    </citation>
    <scope>NUCLEOTIDE SEQUENCE</scope>
    <source>
        <strain evidence="1">GSBS06</strain>
    </source>
</reference>
<evidence type="ECO:0000313" key="1">
    <source>
        <dbReference type="EMBL" id="CAE0431806.1"/>
    </source>
</evidence>
<dbReference type="Gene3D" id="3.80.10.10">
    <property type="entry name" value="Ribonuclease Inhibitor"/>
    <property type="match status" value="1"/>
</dbReference>
<dbReference type="SUPFAM" id="SSF52058">
    <property type="entry name" value="L domain-like"/>
    <property type="match status" value="1"/>
</dbReference>
<gene>
    <name evidence="1" type="ORF">ASTO00021_LOCUS2144</name>
</gene>
<dbReference type="AlphaFoldDB" id="A0A7S3LIV7"/>
<protein>
    <submittedName>
        <fullName evidence="1">Uncharacterized protein</fullName>
    </submittedName>
</protein>
<organism evidence="1">
    <name type="scientific">Aplanochytrium stocchinoi</name>
    <dbReference type="NCBI Taxonomy" id="215587"/>
    <lineage>
        <taxon>Eukaryota</taxon>
        <taxon>Sar</taxon>
        <taxon>Stramenopiles</taxon>
        <taxon>Bigyra</taxon>
        <taxon>Labyrinthulomycetes</taxon>
        <taxon>Thraustochytrida</taxon>
        <taxon>Thraustochytriidae</taxon>
        <taxon>Aplanochytrium</taxon>
    </lineage>
</organism>
<name>A0A7S3LIV7_9STRA</name>